<keyword evidence="6 10" id="KW-0812">Transmembrane</keyword>
<feature type="transmembrane region" description="Helical" evidence="10">
    <location>
        <begin position="152"/>
        <end position="180"/>
    </location>
</feature>
<feature type="transmembrane region" description="Helical" evidence="10">
    <location>
        <begin position="192"/>
        <end position="217"/>
    </location>
</feature>
<protein>
    <recommendedName>
        <fullName evidence="13">Integral membrane protein</fullName>
    </recommendedName>
</protein>
<evidence type="ECO:0000313" key="12">
    <source>
        <dbReference type="Proteomes" id="UP001324533"/>
    </source>
</evidence>
<feature type="transmembrane region" description="Helical" evidence="10">
    <location>
        <begin position="238"/>
        <end position="259"/>
    </location>
</feature>
<keyword evidence="3" id="KW-0337">GPI-anchor biosynthesis</keyword>
<keyword evidence="5" id="KW-0808">Transferase</keyword>
<dbReference type="InterPro" id="IPR007315">
    <property type="entry name" value="PIG-V/Gpi18"/>
</dbReference>
<feature type="transmembrane region" description="Helical" evidence="10">
    <location>
        <begin position="122"/>
        <end position="140"/>
    </location>
</feature>
<evidence type="ECO:0000256" key="4">
    <source>
        <dbReference type="ARBA" id="ARBA00022676"/>
    </source>
</evidence>
<evidence type="ECO:0000256" key="1">
    <source>
        <dbReference type="ARBA" id="ARBA00004477"/>
    </source>
</evidence>
<evidence type="ECO:0000256" key="2">
    <source>
        <dbReference type="ARBA" id="ARBA00004687"/>
    </source>
</evidence>
<evidence type="ECO:0000256" key="5">
    <source>
        <dbReference type="ARBA" id="ARBA00022679"/>
    </source>
</evidence>
<name>A0ABZ0VDV7_9MICO</name>
<keyword evidence="8 10" id="KW-1133">Transmembrane helix</keyword>
<keyword evidence="7" id="KW-0256">Endoplasmic reticulum</keyword>
<accession>A0ABZ0VDV7</accession>
<comment type="pathway">
    <text evidence="2">Glycolipid biosynthesis; glycosylphosphatidylinositol-anchor biosynthesis.</text>
</comment>
<keyword evidence="4" id="KW-0328">Glycosyltransferase</keyword>
<proteinExistence type="predicted"/>
<sequence length="409" mass="44753">MARGLISSLAARPAGAVLLRHPALFILVLYALARAVTTGLFLLASALAPAGSRFGPGASLADYIVGWDAQWYWLIAVEGYPADLPRDAEGTVGENAWAFMPVFPILARAVGVPLGAWGAGGVLVALAAGYGCCVLLWMLLRERIGRIAAMWAVAFFAFAPLAAMFQVAYAETLFLLLLLWVLRCLQTRRYGWLYPAVILMAYTRPGVLAVALLFGLYGIQRLVQRRVDPLRRAEVVHILALGALATAAGFSWTFLAGAVTSDPTAYLDTELAWRRLWVGDTGGFLPFEGWVQAAEFWFGVWGLPAWLGFTVLGLGTAAVGGLLLFEPHIARLGVEVRLWAVSYVVYLLAVFFPQSSVFRLLLPLSPLWGAFAAPRHPAWRVSILALCVLGQWWWIWNMYGLGVSFWQIP</sequence>
<keyword evidence="12" id="KW-1185">Reference proteome</keyword>
<evidence type="ECO:0000256" key="8">
    <source>
        <dbReference type="ARBA" id="ARBA00022989"/>
    </source>
</evidence>
<evidence type="ECO:0000256" key="6">
    <source>
        <dbReference type="ARBA" id="ARBA00022692"/>
    </source>
</evidence>
<keyword evidence="9 10" id="KW-0472">Membrane</keyword>
<dbReference type="PANTHER" id="PTHR12468:SF2">
    <property type="entry name" value="GPI MANNOSYLTRANSFERASE 2"/>
    <property type="match status" value="1"/>
</dbReference>
<evidence type="ECO:0000256" key="9">
    <source>
        <dbReference type="ARBA" id="ARBA00023136"/>
    </source>
</evidence>
<feature type="transmembrane region" description="Helical" evidence="10">
    <location>
        <begin position="305"/>
        <end position="325"/>
    </location>
</feature>
<evidence type="ECO:0000256" key="7">
    <source>
        <dbReference type="ARBA" id="ARBA00022824"/>
    </source>
</evidence>
<dbReference type="PANTHER" id="PTHR12468">
    <property type="entry name" value="GPI MANNOSYLTRANSFERASE 2"/>
    <property type="match status" value="1"/>
</dbReference>
<evidence type="ECO:0000313" key="11">
    <source>
        <dbReference type="EMBL" id="WQB71800.1"/>
    </source>
</evidence>
<organism evidence="11 12">
    <name type="scientific">Microbacterium invictum</name>
    <dbReference type="NCBI Taxonomy" id="515415"/>
    <lineage>
        <taxon>Bacteria</taxon>
        <taxon>Bacillati</taxon>
        <taxon>Actinomycetota</taxon>
        <taxon>Actinomycetes</taxon>
        <taxon>Micrococcales</taxon>
        <taxon>Microbacteriaceae</taxon>
        <taxon>Microbacterium</taxon>
    </lineage>
</organism>
<evidence type="ECO:0000256" key="10">
    <source>
        <dbReference type="SAM" id="Phobius"/>
    </source>
</evidence>
<feature type="transmembrane region" description="Helical" evidence="10">
    <location>
        <begin position="26"/>
        <end position="48"/>
    </location>
</feature>
<dbReference type="EMBL" id="CP139779">
    <property type="protein sequence ID" value="WQB71800.1"/>
    <property type="molecule type" value="Genomic_DNA"/>
</dbReference>
<feature type="transmembrane region" description="Helical" evidence="10">
    <location>
        <begin position="337"/>
        <end position="358"/>
    </location>
</feature>
<dbReference type="Proteomes" id="UP001324533">
    <property type="component" value="Chromosome"/>
</dbReference>
<evidence type="ECO:0000256" key="3">
    <source>
        <dbReference type="ARBA" id="ARBA00022502"/>
    </source>
</evidence>
<dbReference type="RefSeq" id="WP_322411913.1">
    <property type="nucleotide sequence ID" value="NZ_CP139779.1"/>
</dbReference>
<comment type="subcellular location">
    <subcellularLocation>
        <location evidence="1">Endoplasmic reticulum membrane</location>
        <topology evidence="1">Multi-pass membrane protein</topology>
    </subcellularLocation>
</comment>
<gene>
    <name evidence="11" type="ORF">T9R20_07575</name>
</gene>
<reference evidence="11 12" key="1">
    <citation type="submission" date="2023-06" db="EMBL/GenBank/DDBJ databases">
        <title>Rock-solubilizing bacteria, Microbacterium invictum, promotes re-establishment of vegetation in rocky wasteland by accelerating rock bio-weathering and reshaping soil bacterial community.</title>
        <authorList>
            <person name="Liu C."/>
        </authorList>
    </citation>
    <scope>NUCLEOTIDE SEQUENCE [LARGE SCALE GENOMIC DNA]</scope>
    <source>
        <strain evidence="11 12">X-18</strain>
    </source>
</reference>
<evidence type="ECO:0008006" key="13">
    <source>
        <dbReference type="Google" id="ProtNLM"/>
    </source>
</evidence>
<feature type="transmembrane region" description="Helical" evidence="10">
    <location>
        <begin position="378"/>
        <end position="396"/>
    </location>
</feature>